<dbReference type="Proteomes" id="UP000587462">
    <property type="component" value="Unassembled WGS sequence"/>
</dbReference>
<dbReference type="InterPro" id="IPR043504">
    <property type="entry name" value="Peptidase_S1_PA_chymotrypsin"/>
</dbReference>
<protein>
    <submittedName>
        <fullName evidence="1">Uncharacterized protein</fullName>
    </submittedName>
</protein>
<dbReference type="Gene3D" id="2.40.10.10">
    <property type="entry name" value="Trypsin-like serine proteases"/>
    <property type="match status" value="2"/>
</dbReference>
<dbReference type="EMBL" id="JABBXF010000030">
    <property type="protein sequence ID" value="NVK78918.1"/>
    <property type="molecule type" value="Genomic_DNA"/>
</dbReference>
<dbReference type="SUPFAM" id="SSF50494">
    <property type="entry name" value="Trypsin-like serine proteases"/>
    <property type="match status" value="1"/>
</dbReference>
<gene>
    <name evidence="1" type="ORF">HG542_14730</name>
</gene>
<evidence type="ECO:0000313" key="1">
    <source>
        <dbReference type="EMBL" id="NVK78918.1"/>
    </source>
</evidence>
<comment type="caution">
    <text evidence="1">The sequence shown here is derived from an EMBL/GenBank/DDBJ whole genome shotgun (WGS) entry which is preliminary data.</text>
</comment>
<reference evidence="1 2" key="1">
    <citation type="submission" date="2020-04" db="EMBL/GenBank/DDBJ databases">
        <title>Draft Genome Sequence of Streptomyces morookaense DSM 40503, an 8-azaguanine-producing strain.</title>
        <authorList>
            <person name="Qi J."/>
            <person name="Gao J.-M."/>
        </authorList>
    </citation>
    <scope>NUCLEOTIDE SEQUENCE [LARGE SCALE GENOMIC DNA]</scope>
    <source>
        <strain evidence="1 2">DSM 40503</strain>
    </source>
</reference>
<sequence length="222" mass="23441">MDPSGGVGGFPVKDRSGAFMLSAARHCDGEEGYWQTWEGAENVGTSDRQQSDLGTDTVGIALHGAESRGFLYDGEAYRTDGFAKRVVGYGHNNVGDYVCTDGANGGVHCNIKITDTDIGVAGSNGSWSPITDRAAVSQYSPDQVAGVNGDSGGPVFAGVNNYSDDEARGTITAFEKTTTCPSSLNADTVLDGHVRTPWCFTAAYYVPVYQTLQTLKWTLVTG</sequence>
<name>A0A7Y7E7F2_STRMO</name>
<dbReference type="AlphaFoldDB" id="A0A7Y7E7F2"/>
<evidence type="ECO:0000313" key="2">
    <source>
        <dbReference type="Proteomes" id="UP000587462"/>
    </source>
</evidence>
<dbReference type="RefSeq" id="WP_171081483.1">
    <property type="nucleotide sequence ID" value="NZ_BNBU01000006.1"/>
</dbReference>
<proteinExistence type="predicted"/>
<accession>A0A7Y7E7F2</accession>
<organism evidence="1 2">
    <name type="scientific">Streptomyces morookaense</name>
    <name type="common">Streptoverticillium morookaense</name>
    <dbReference type="NCBI Taxonomy" id="1970"/>
    <lineage>
        <taxon>Bacteria</taxon>
        <taxon>Bacillati</taxon>
        <taxon>Actinomycetota</taxon>
        <taxon>Actinomycetes</taxon>
        <taxon>Kitasatosporales</taxon>
        <taxon>Streptomycetaceae</taxon>
        <taxon>Streptomyces</taxon>
    </lineage>
</organism>
<keyword evidence="2" id="KW-1185">Reference proteome</keyword>
<dbReference type="InterPro" id="IPR009003">
    <property type="entry name" value="Peptidase_S1_PA"/>
</dbReference>